<evidence type="ECO:0000256" key="6">
    <source>
        <dbReference type="ARBA" id="ARBA00023235"/>
    </source>
</evidence>
<keyword evidence="6 9" id="KW-0413">Isomerase</keyword>
<dbReference type="InterPro" id="IPR015320">
    <property type="entry name" value="TopoVI_B_transducer"/>
</dbReference>
<keyword evidence="5" id="KW-0238">DNA-binding</keyword>
<name>A0AAD8XSU1_9STRA</name>
<evidence type="ECO:0000256" key="5">
    <source>
        <dbReference type="ARBA" id="ARBA00023125"/>
    </source>
</evidence>
<accession>A0AAD8XSU1</accession>
<evidence type="ECO:0000256" key="1">
    <source>
        <dbReference type="ARBA" id="ARBA00004229"/>
    </source>
</evidence>
<dbReference type="CDD" id="cd00823">
    <property type="entry name" value="TopoIIB_Trans"/>
    <property type="match status" value="1"/>
</dbReference>
<evidence type="ECO:0000313" key="9">
    <source>
        <dbReference type="EMBL" id="KAK1732877.1"/>
    </source>
</evidence>
<reference evidence="9" key="1">
    <citation type="submission" date="2023-06" db="EMBL/GenBank/DDBJ databases">
        <title>Survivors Of The Sea: Transcriptome response of Skeletonema marinoi to long-term dormancy.</title>
        <authorList>
            <person name="Pinder M.I.M."/>
            <person name="Kourtchenko O."/>
            <person name="Robertson E.K."/>
            <person name="Larsson T."/>
            <person name="Maumus F."/>
            <person name="Osuna-Cruz C.M."/>
            <person name="Vancaester E."/>
            <person name="Stenow R."/>
            <person name="Vandepoele K."/>
            <person name="Ploug H."/>
            <person name="Bruchert V."/>
            <person name="Godhe A."/>
            <person name="Topel M."/>
        </authorList>
    </citation>
    <scope>NUCLEOTIDE SEQUENCE</scope>
    <source>
        <strain evidence="9">R05AC</strain>
    </source>
</reference>
<keyword evidence="2" id="KW-0547">Nucleotide-binding</keyword>
<dbReference type="AlphaFoldDB" id="A0AAD8XSU1"/>
<dbReference type="PANTHER" id="PTHR48444:SF1">
    <property type="entry name" value="DNA TOPOISOMERASE 6 SUBUNIT B"/>
    <property type="match status" value="1"/>
</dbReference>
<keyword evidence="10" id="KW-1185">Reference proteome</keyword>
<feature type="region of interest" description="Disordered" evidence="7">
    <location>
        <begin position="654"/>
        <end position="678"/>
    </location>
</feature>
<keyword evidence="3" id="KW-0067">ATP-binding</keyword>
<dbReference type="EMBL" id="JATAAI010000056">
    <property type="protein sequence ID" value="KAK1732877.1"/>
    <property type="molecule type" value="Genomic_DNA"/>
</dbReference>
<dbReference type="InterPro" id="IPR036890">
    <property type="entry name" value="HATPase_C_sf"/>
</dbReference>
<dbReference type="Gene3D" id="1.10.8.50">
    <property type="match status" value="1"/>
</dbReference>
<dbReference type="EC" id="5.6.2.2" evidence="9"/>
<evidence type="ECO:0000259" key="8">
    <source>
        <dbReference type="Pfam" id="PF09239"/>
    </source>
</evidence>
<feature type="compositionally biased region" description="Basic and acidic residues" evidence="7">
    <location>
        <begin position="660"/>
        <end position="678"/>
    </location>
</feature>
<evidence type="ECO:0000256" key="4">
    <source>
        <dbReference type="ARBA" id="ARBA00023029"/>
    </source>
</evidence>
<evidence type="ECO:0000256" key="3">
    <source>
        <dbReference type="ARBA" id="ARBA00022840"/>
    </source>
</evidence>
<keyword evidence="4" id="KW-0799">Topoisomerase</keyword>
<dbReference type="Gene3D" id="3.30.565.10">
    <property type="entry name" value="Histidine kinase-like ATPase, C-terminal domain"/>
    <property type="match status" value="1"/>
</dbReference>
<dbReference type="Pfam" id="PF09239">
    <property type="entry name" value="Topo-VIb_trans"/>
    <property type="match status" value="1"/>
</dbReference>
<dbReference type="SUPFAM" id="SSF55874">
    <property type="entry name" value="ATPase domain of HSP90 chaperone/DNA topoisomerase II/histidine kinase"/>
    <property type="match status" value="1"/>
</dbReference>
<dbReference type="Gene3D" id="3.30.230.10">
    <property type="match status" value="1"/>
</dbReference>
<dbReference type="Proteomes" id="UP001224775">
    <property type="component" value="Unassembled WGS sequence"/>
</dbReference>
<feature type="region of interest" description="Disordered" evidence="7">
    <location>
        <begin position="84"/>
        <end position="128"/>
    </location>
</feature>
<feature type="compositionally biased region" description="Low complexity" evidence="7">
    <location>
        <begin position="1"/>
        <end position="15"/>
    </location>
</feature>
<dbReference type="PANTHER" id="PTHR48444">
    <property type="entry name" value="DNA TOPOISOMERASE 6 SUBUNIT B"/>
    <property type="match status" value="1"/>
</dbReference>
<feature type="region of interest" description="Disordered" evidence="7">
    <location>
        <begin position="1"/>
        <end position="27"/>
    </location>
</feature>
<dbReference type="InterPro" id="IPR005734">
    <property type="entry name" value="TopoVI_B"/>
</dbReference>
<feature type="domain" description="DNA topoisomerase VI subunit B transducer" evidence="8">
    <location>
        <begin position="401"/>
        <end position="559"/>
    </location>
</feature>
<dbReference type="InterPro" id="IPR020568">
    <property type="entry name" value="Ribosomal_Su5_D2-typ_SF"/>
</dbReference>
<evidence type="ECO:0000313" key="10">
    <source>
        <dbReference type="Proteomes" id="UP001224775"/>
    </source>
</evidence>
<dbReference type="GO" id="GO:0006265">
    <property type="term" value="P:DNA topological change"/>
    <property type="evidence" value="ECO:0007669"/>
    <property type="project" value="InterPro"/>
</dbReference>
<organism evidence="9 10">
    <name type="scientific">Skeletonema marinoi</name>
    <dbReference type="NCBI Taxonomy" id="267567"/>
    <lineage>
        <taxon>Eukaryota</taxon>
        <taxon>Sar</taxon>
        <taxon>Stramenopiles</taxon>
        <taxon>Ochrophyta</taxon>
        <taxon>Bacillariophyta</taxon>
        <taxon>Coscinodiscophyceae</taxon>
        <taxon>Thalassiosirophycidae</taxon>
        <taxon>Thalassiosirales</taxon>
        <taxon>Skeletonemataceae</taxon>
        <taxon>Skeletonema</taxon>
        <taxon>Skeletonema marinoi-dohrnii complex</taxon>
    </lineage>
</organism>
<dbReference type="GO" id="GO:0003918">
    <property type="term" value="F:DNA topoisomerase type II (double strand cut, ATP-hydrolyzing) activity"/>
    <property type="evidence" value="ECO:0007669"/>
    <property type="project" value="UniProtKB-EC"/>
</dbReference>
<dbReference type="GO" id="GO:0009507">
    <property type="term" value="C:chloroplast"/>
    <property type="evidence" value="ECO:0007669"/>
    <property type="project" value="UniProtKB-SubCell"/>
</dbReference>
<dbReference type="HAMAP" id="MF_00322">
    <property type="entry name" value="Top6B"/>
    <property type="match status" value="1"/>
</dbReference>
<dbReference type="NCBIfam" id="NF003218">
    <property type="entry name" value="PRK04184.1"/>
    <property type="match status" value="1"/>
</dbReference>
<dbReference type="SUPFAM" id="SSF54211">
    <property type="entry name" value="Ribosomal protein S5 domain 2-like"/>
    <property type="match status" value="1"/>
</dbReference>
<proteinExistence type="inferred from homology"/>
<evidence type="ECO:0000256" key="7">
    <source>
        <dbReference type="SAM" id="MobiDB-lite"/>
    </source>
</evidence>
<gene>
    <name evidence="9" type="ORF">QTG54_016415</name>
</gene>
<comment type="subcellular location">
    <subcellularLocation>
        <location evidence="1">Plastid</location>
        <location evidence="1">Chloroplast</location>
    </subcellularLocation>
</comment>
<comment type="caution">
    <text evidence="9">The sequence shown here is derived from an EMBL/GenBank/DDBJ whole genome shotgun (WGS) entry which is preliminary data.</text>
</comment>
<evidence type="ECO:0000256" key="2">
    <source>
        <dbReference type="ARBA" id="ARBA00022741"/>
    </source>
</evidence>
<dbReference type="GO" id="GO:0005524">
    <property type="term" value="F:ATP binding"/>
    <property type="evidence" value="ECO:0007669"/>
    <property type="project" value="UniProtKB-KW"/>
</dbReference>
<protein>
    <submittedName>
        <fullName evidence="9">DNA topoisomerase 6 subunit B</fullName>
        <ecNumber evidence="9">5.6.2.2</ecNumber>
    </submittedName>
</protein>
<dbReference type="GO" id="GO:0003677">
    <property type="term" value="F:DNA binding"/>
    <property type="evidence" value="ECO:0007669"/>
    <property type="project" value="UniProtKB-KW"/>
</dbReference>
<dbReference type="FunFam" id="3.30.230.10:FF:000050">
    <property type="entry name" value="DNA topoisomerase 6 subunit B"/>
    <property type="match status" value="1"/>
</dbReference>
<dbReference type="InterPro" id="IPR014721">
    <property type="entry name" value="Ribsml_uS5_D2-typ_fold_subgr"/>
</dbReference>
<sequence>MPPRKSSANGSSSSSSKKDEIQVSKSPAEFFAENQSIAGFDNPGKSLYTTLRELIENSLDACESVNVLPDISVTIEEMTQAQFNKMRGVPSGSPAKKQKKLDEKDDSATTNDVAAEKAGGKGSKKPRRSGGDAYFLVTVLDNGCGMAHEAIPDLLGRVLSGSKYGVRQTRGKFGLGAKMALIWSKKSTGVPINIKTSHVKGVRGGGGGSLLTEDGKRKIGPKVSSCVLDIDIYKNQPRVIEHKQQDNKEGWIGTQMQVLVAGNWTTYKSRVVQYLQQLAIITPYAKLEMAYSNRTDEKKAFNLQFDRRSEQMPAQAREVKHHPSSVNNLLIQQLLERTRSTTLLKFLTSDLSGITAAVGKKLIDRLGSSFDADMGPDEMDDKQITRLVQMLRSTDNLFKSPDGGCLSPLGEYNLNLGIQKVVEPEIIATARDKPGAYDGHPFIVEAAVSLGGKDAKEGITVVRFANRIPLLFEGGADVATRVANSKIKWSSYKIDHKRDKIGVFVSIVSTKVPFKGTGKEYIGDDITEIQQSVKRALQGCCQQLRAHLAKRNALRDVKERKSRLLKYIPDVSKSLFGILEVMQKRKQEESDGVVRPASPRKRTAEWSPMKRIKTNEEDVNSILDRMSKGEISEQILKQSLQEAVEINADAVFGIDGNDNGDTRKGGSTSKKDDNDDKQPLCLVPIYDEPNCPGSNVIRHPLFDFYPINISP</sequence>